<protein>
    <submittedName>
        <fullName evidence="5">Long-chain-fatty-acid--CoA ligase</fullName>
    </submittedName>
</protein>
<comment type="caution">
    <text evidence="5">The sequence shown here is derived from an EMBL/GenBank/DDBJ whole genome shotgun (WGS) entry which is preliminary data.</text>
</comment>
<sequence>TEMASTVTALLPEDHLILGGRYLTSVGRALPGAAVRIVRPDGSLCDAGEEGEICVRGQGMMLGYYQMPEKTADVIRDGWYFTHDVGYLDEDGYLYLRGRKDSLIISGGENIYPEEVIDVLLKMPEIAEAAVYGMPDPKWGEHVKASIVCKPGRSLTVEQVQTFCRANMPSFRMPREVEFLPELP</sequence>
<gene>
    <name evidence="5" type="ORF">LEA_18879</name>
</gene>
<keyword evidence="2 5" id="KW-0436">Ligase</keyword>
<evidence type="ECO:0000313" key="5">
    <source>
        <dbReference type="EMBL" id="EKC48419.1"/>
    </source>
</evidence>
<organism evidence="5">
    <name type="scientific">human gut metagenome</name>
    <dbReference type="NCBI Taxonomy" id="408170"/>
    <lineage>
        <taxon>unclassified sequences</taxon>
        <taxon>metagenomes</taxon>
        <taxon>organismal metagenomes</taxon>
    </lineage>
</organism>
<dbReference type="Gene3D" id="3.30.300.30">
    <property type="match status" value="1"/>
</dbReference>
<dbReference type="PANTHER" id="PTHR43201">
    <property type="entry name" value="ACYL-COA SYNTHETASE"/>
    <property type="match status" value="1"/>
</dbReference>
<evidence type="ECO:0000259" key="3">
    <source>
        <dbReference type="Pfam" id="PF00501"/>
    </source>
</evidence>
<dbReference type="Pfam" id="PF00501">
    <property type="entry name" value="AMP-binding"/>
    <property type="match status" value="1"/>
</dbReference>
<dbReference type="GO" id="GO:0031956">
    <property type="term" value="F:medium-chain fatty acid-CoA ligase activity"/>
    <property type="evidence" value="ECO:0007669"/>
    <property type="project" value="TreeGrafter"/>
</dbReference>
<feature type="non-terminal residue" evidence="5">
    <location>
        <position position="1"/>
    </location>
</feature>
<comment type="similarity">
    <text evidence="1">Belongs to the ATP-dependent AMP-binding enzyme family.</text>
</comment>
<feature type="domain" description="AMP-dependent synthetase/ligase" evidence="3">
    <location>
        <begin position="1"/>
        <end position="65"/>
    </location>
</feature>
<evidence type="ECO:0000259" key="4">
    <source>
        <dbReference type="Pfam" id="PF13193"/>
    </source>
</evidence>
<proteinExistence type="inferred from homology"/>
<dbReference type="Pfam" id="PF13193">
    <property type="entry name" value="AMP-binding_C"/>
    <property type="match status" value="1"/>
</dbReference>
<feature type="non-terminal residue" evidence="5">
    <location>
        <position position="184"/>
    </location>
</feature>
<name>K1RZ49_9ZZZZ</name>
<dbReference type="PANTHER" id="PTHR43201:SF5">
    <property type="entry name" value="MEDIUM-CHAIN ACYL-COA LIGASE ACSF2, MITOCHONDRIAL"/>
    <property type="match status" value="1"/>
</dbReference>
<dbReference type="InterPro" id="IPR042099">
    <property type="entry name" value="ANL_N_sf"/>
</dbReference>
<evidence type="ECO:0000256" key="2">
    <source>
        <dbReference type="ARBA" id="ARBA00022598"/>
    </source>
</evidence>
<dbReference type="EMBL" id="AJWY01012969">
    <property type="protein sequence ID" value="EKC48419.1"/>
    <property type="molecule type" value="Genomic_DNA"/>
</dbReference>
<dbReference type="AlphaFoldDB" id="K1RZ49"/>
<reference evidence="5" key="1">
    <citation type="journal article" date="2013" name="Environ. Microbiol.">
        <title>Microbiota from the distal guts of lean and obese adolescents exhibit partial functional redundancy besides clear differences in community structure.</title>
        <authorList>
            <person name="Ferrer M."/>
            <person name="Ruiz A."/>
            <person name="Lanza F."/>
            <person name="Haange S.B."/>
            <person name="Oberbach A."/>
            <person name="Till H."/>
            <person name="Bargiela R."/>
            <person name="Campoy C."/>
            <person name="Segura M.T."/>
            <person name="Richter M."/>
            <person name="von Bergen M."/>
            <person name="Seifert J."/>
            <person name="Suarez A."/>
        </authorList>
    </citation>
    <scope>NUCLEOTIDE SEQUENCE</scope>
</reference>
<feature type="domain" description="AMP-binding enzyme C-terminal" evidence="4">
    <location>
        <begin position="118"/>
        <end position="184"/>
    </location>
</feature>
<dbReference type="GO" id="GO:0006631">
    <property type="term" value="P:fatty acid metabolic process"/>
    <property type="evidence" value="ECO:0007669"/>
    <property type="project" value="TreeGrafter"/>
</dbReference>
<dbReference type="SUPFAM" id="SSF56801">
    <property type="entry name" value="Acetyl-CoA synthetase-like"/>
    <property type="match status" value="1"/>
</dbReference>
<dbReference type="InterPro" id="IPR045851">
    <property type="entry name" value="AMP-bd_C_sf"/>
</dbReference>
<dbReference type="InterPro" id="IPR000873">
    <property type="entry name" value="AMP-dep_synth/lig_dom"/>
</dbReference>
<accession>K1RZ49</accession>
<evidence type="ECO:0000256" key="1">
    <source>
        <dbReference type="ARBA" id="ARBA00006432"/>
    </source>
</evidence>
<dbReference type="Gene3D" id="3.40.50.12780">
    <property type="entry name" value="N-terminal domain of ligase-like"/>
    <property type="match status" value="1"/>
</dbReference>
<dbReference type="InterPro" id="IPR025110">
    <property type="entry name" value="AMP-bd_C"/>
</dbReference>